<name>A0A377Q0Z5_9HELI</name>
<dbReference type="AlphaFoldDB" id="A0A377Q0Z5"/>
<reference evidence="2 3" key="1">
    <citation type="submission" date="2018-06" db="EMBL/GenBank/DDBJ databases">
        <authorList>
            <consortium name="Pathogen Informatics"/>
            <person name="Doyle S."/>
        </authorList>
    </citation>
    <scope>NUCLEOTIDE SEQUENCE [LARGE SCALE GENOMIC DNA]</scope>
    <source>
        <strain evidence="2 3">NCTC13156</strain>
    </source>
</reference>
<feature type="transmembrane region" description="Helical" evidence="1">
    <location>
        <begin position="104"/>
        <end position="121"/>
    </location>
</feature>
<keyword evidence="1" id="KW-1133">Transmembrane helix</keyword>
<keyword evidence="1" id="KW-0812">Transmembrane</keyword>
<dbReference type="EMBL" id="UGJF01000002">
    <property type="protein sequence ID" value="STQ88946.1"/>
    <property type="molecule type" value="Genomic_DNA"/>
</dbReference>
<dbReference type="Proteomes" id="UP000255269">
    <property type="component" value="Unassembled WGS sequence"/>
</dbReference>
<protein>
    <submittedName>
        <fullName evidence="2">Uncharacterized protein</fullName>
    </submittedName>
</protein>
<feature type="transmembrane region" description="Helical" evidence="1">
    <location>
        <begin position="127"/>
        <end position="148"/>
    </location>
</feature>
<evidence type="ECO:0000313" key="3">
    <source>
        <dbReference type="Proteomes" id="UP000255269"/>
    </source>
</evidence>
<sequence length="189" mass="22307">MRKTVIIRPTKFPFVFWAFNGAMNAKIDTQEKTLILEGVNTEFKYEMFGKWKFIFLKYFLVALIIPIVIRVNDFSLSPEKLIQYGFALAFTLSILLLKYNMRQFVLMILFALSVIVSFWTIDLWLTAYAIKYCIFFLLITILVIDLDYYAYSAKINERVAFNFLSLKKIEDLPETEEAQNIEPEKKENK</sequence>
<feature type="transmembrane region" description="Helical" evidence="1">
    <location>
        <begin position="81"/>
        <end position="97"/>
    </location>
</feature>
<accession>A0A377Q0Z5</accession>
<evidence type="ECO:0000256" key="1">
    <source>
        <dbReference type="SAM" id="Phobius"/>
    </source>
</evidence>
<dbReference type="RefSeq" id="WP_115057337.1">
    <property type="nucleotide sequence ID" value="NZ_UGJF01000002.1"/>
</dbReference>
<feature type="transmembrane region" description="Helical" evidence="1">
    <location>
        <begin position="53"/>
        <end position="69"/>
    </location>
</feature>
<proteinExistence type="predicted"/>
<gene>
    <name evidence="2" type="ORF">NCTC13156_01753</name>
</gene>
<keyword evidence="1" id="KW-0472">Membrane</keyword>
<evidence type="ECO:0000313" key="2">
    <source>
        <dbReference type="EMBL" id="STQ88946.1"/>
    </source>
</evidence>
<organism evidence="2 3">
    <name type="scientific">Helicobacter pullorum</name>
    <dbReference type="NCBI Taxonomy" id="35818"/>
    <lineage>
        <taxon>Bacteria</taxon>
        <taxon>Pseudomonadati</taxon>
        <taxon>Campylobacterota</taxon>
        <taxon>Epsilonproteobacteria</taxon>
        <taxon>Campylobacterales</taxon>
        <taxon>Helicobacteraceae</taxon>
        <taxon>Helicobacter</taxon>
    </lineage>
</organism>